<dbReference type="InterPro" id="IPR036179">
    <property type="entry name" value="Ig-like_dom_sf"/>
</dbReference>
<dbReference type="InterPro" id="IPR013783">
    <property type="entry name" value="Ig-like_fold"/>
</dbReference>
<keyword evidence="6" id="KW-1185">Reference proteome</keyword>
<dbReference type="SUPFAM" id="SSF48726">
    <property type="entry name" value="Immunoglobulin"/>
    <property type="match status" value="1"/>
</dbReference>
<evidence type="ECO:0000313" key="5">
    <source>
        <dbReference type="Ensembl" id="ENSOMEP00000007705.1"/>
    </source>
</evidence>
<dbReference type="GO" id="GO:0001817">
    <property type="term" value="P:regulation of cytokine production"/>
    <property type="evidence" value="ECO:0007669"/>
    <property type="project" value="TreeGrafter"/>
</dbReference>
<dbReference type="GeneTree" id="ENSGT01030000234777"/>
<comment type="subcellular location">
    <subcellularLocation>
        <location evidence="1">Membrane</location>
    </subcellularLocation>
</comment>
<evidence type="ECO:0000256" key="2">
    <source>
        <dbReference type="ARBA" id="ARBA00023136"/>
    </source>
</evidence>
<protein>
    <recommendedName>
        <fullName evidence="4">Ig-like domain-containing protein</fullName>
    </recommendedName>
</protein>
<organism evidence="5 6">
    <name type="scientific">Oryzias melastigma</name>
    <name type="common">Marine medaka</name>
    <dbReference type="NCBI Taxonomy" id="30732"/>
    <lineage>
        <taxon>Eukaryota</taxon>
        <taxon>Metazoa</taxon>
        <taxon>Chordata</taxon>
        <taxon>Craniata</taxon>
        <taxon>Vertebrata</taxon>
        <taxon>Euteleostomi</taxon>
        <taxon>Actinopterygii</taxon>
        <taxon>Neopterygii</taxon>
        <taxon>Teleostei</taxon>
        <taxon>Neoteleostei</taxon>
        <taxon>Acanthomorphata</taxon>
        <taxon>Ovalentaria</taxon>
        <taxon>Atherinomorphae</taxon>
        <taxon>Beloniformes</taxon>
        <taxon>Adrianichthyidae</taxon>
        <taxon>Oryziinae</taxon>
        <taxon>Oryzias</taxon>
    </lineage>
</organism>
<dbReference type="InterPro" id="IPR003599">
    <property type="entry name" value="Ig_sub"/>
</dbReference>
<keyword evidence="2" id="KW-0472">Membrane</keyword>
<dbReference type="InterPro" id="IPR050504">
    <property type="entry name" value="IgSF_BTN/MOG"/>
</dbReference>
<proteinExistence type="predicted"/>
<dbReference type="GO" id="GO:0005102">
    <property type="term" value="F:signaling receptor binding"/>
    <property type="evidence" value="ECO:0007669"/>
    <property type="project" value="TreeGrafter"/>
</dbReference>
<dbReference type="Ensembl" id="ENSOMET00000003659.1">
    <property type="protein sequence ID" value="ENSOMEP00000007705.1"/>
    <property type="gene ID" value="ENSOMEG00000008833.1"/>
</dbReference>
<dbReference type="STRING" id="30732.ENSOMEP00000007705"/>
<sequence>MKAGVHILCSFLAELKNITAEPGQNVTLTCRLSDQNQVLVLEWSRTDLQEDEYVFLYRDDKSDSDHQHKSFRNRVFLKDSRMGDGDLSVVLKNATTDDNGTYQSRVEGNGRTRRSVLDSPPICTIHLLVILPGEQRDSEVK</sequence>
<feature type="domain" description="Ig-like" evidence="4">
    <location>
        <begin position="1"/>
        <end position="117"/>
    </location>
</feature>
<dbReference type="PROSITE" id="PS50835">
    <property type="entry name" value="IG_LIKE"/>
    <property type="match status" value="1"/>
</dbReference>
<reference evidence="5" key="2">
    <citation type="submission" date="2025-09" db="UniProtKB">
        <authorList>
            <consortium name="Ensembl"/>
        </authorList>
    </citation>
    <scope>IDENTIFICATION</scope>
</reference>
<dbReference type="SMART" id="SM00409">
    <property type="entry name" value="IG"/>
    <property type="match status" value="1"/>
</dbReference>
<name>A0A3B3BQF6_ORYME</name>
<dbReference type="Gene3D" id="2.60.40.10">
    <property type="entry name" value="Immunoglobulins"/>
    <property type="match status" value="1"/>
</dbReference>
<dbReference type="OMA" id="GNHINTH"/>
<dbReference type="GO" id="GO:0009897">
    <property type="term" value="C:external side of plasma membrane"/>
    <property type="evidence" value="ECO:0007669"/>
    <property type="project" value="TreeGrafter"/>
</dbReference>
<dbReference type="InterPro" id="IPR013106">
    <property type="entry name" value="Ig_V-set"/>
</dbReference>
<dbReference type="AlphaFoldDB" id="A0A3B3BQF6"/>
<dbReference type="Proteomes" id="UP000261560">
    <property type="component" value="Unplaced"/>
</dbReference>
<accession>A0A3B3BQF6</accession>
<dbReference type="GO" id="GO:0050852">
    <property type="term" value="P:T cell receptor signaling pathway"/>
    <property type="evidence" value="ECO:0007669"/>
    <property type="project" value="TreeGrafter"/>
</dbReference>
<dbReference type="PANTHER" id="PTHR24100">
    <property type="entry name" value="BUTYROPHILIN"/>
    <property type="match status" value="1"/>
</dbReference>
<keyword evidence="3" id="KW-0393">Immunoglobulin domain</keyword>
<evidence type="ECO:0000259" key="4">
    <source>
        <dbReference type="PROSITE" id="PS50835"/>
    </source>
</evidence>
<reference evidence="5" key="1">
    <citation type="submission" date="2025-08" db="UniProtKB">
        <authorList>
            <consortium name="Ensembl"/>
        </authorList>
    </citation>
    <scope>IDENTIFICATION</scope>
</reference>
<evidence type="ECO:0000313" key="6">
    <source>
        <dbReference type="Proteomes" id="UP000261560"/>
    </source>
</evidence>
<dbReference type="PaxDb" id="30732-ENSOMEP00000007705"/>
<dbReference type="Pfam" id="PF07686">
    <property type="entry name" value="V-set"/>
    <property type="match status" value="1"/>
</dbReference>
<evidence type="ECO:0000256" key="1">
    <source>
        <dbReference type="ARBA" id="ARBA00004370"/>
    </source>
</evidence>
<dbReference type="PANTHER" id="PTHR24100:SF151">
    <property type="entry name" value="ICOS LIGAND"/>
    <property type="match status" value="1"/>
</dbReference>
<dbReference type="InterPro" id="IPR007110">
    <property type="entry name" value="Ig-like_dom"/>
</dbReference>
<evidence type="ECO:0000256" key="3">
    <source>
        <dbReference type="ARBA" id="ARBA00023319"/>
    </source>
</evidence>